<accession>A0ABU8RZK7</accession>
<reference evidence="2 3" key="1">
    <citation type="submission" date="2024-03" db="EMBL/GenBank/DDBJ databases">
        <authorList>
            <person name="Jo J.-H."/>
        </authorList>
    </citation>
    <scope>NUCLEOTIDE SEQUENCE [LARGE SCALE GENOMIC DNA]</scope>
    <source>
        <strain evidence="2 3">PS1R-30</strain>
    </source>
</reference>
<gene>
    <name evidence="2" type="ORF">WG901_17875</name>
</gene>
<proteinExistence type="predicted"/>
<dbReference type="SUPFAM" id="SSF55729">
    <property type="entry name" value="Acyl-CoA N-acyltransferases (Nat)"/>
    <property type="match status" value="1"/>
</dbReference>
<dbReference type="RefSeq" id="WP_339588468.1">
    <property type="nucleotide sequence ID" value="NZ_JBBHJZ010000004.1"/>
</dbReference>
<keyword evidence="3" id="KW-1185">Reference proteome</keyword>
<dbReference type="Pfam" id="PF13420">
    <property type="entry name" value="Acetyltransf_4"/>
    <property type="match status" value="1"/>
</dbReference>
<sequence length="180" mass="18910">MTVSYLIVPANPADAAAIAAIYAHHVVHGTATFEIEPPEADEIAARMAKVRAAGLPWLVARDPEGAVLGYAYASAFHARAAYGRTCEDAIYIAHDRLGQGLGKALLAALIEACTAAGQRQMIALIAGTEPASIALHVRAGFVEVGRLDSVGRKHGRWLDVIYMQRGLGEGAATAPEEEPA</sequence>
<dbReference type="Gene3D" id="3.40.630.30">
    <property type="match status" value="1"/>
</dbReference>
<name>A0ABU8RZK7_9SPHN</name>
<feature type="domain" description="N-acetyltransferase" evidence="1">
    <location>
        <begin position="5"/>
        <end position="168"/>
    </location>
</feature>
<evidence type="ECO:0000259" key="1">
    <source>
        <dbReference type="PROSITE" id="PS51186"/>
    </source>
</evidence>
<dbReference type="PANTHER" id="PTHR43072">
    <property type="entry name" value="N-ACETYLTRANSFERASE"/>
    <property type="match status" value="1"/>
</dbReference>
<dbReference type="InterPro" id="IPR000182">
    <property type="entry name" value="GNAT_dom"/>
</dbReference>
<evidence type="ECO:0000313" key="3">
    <source>
        <dbReference type="Proteomes" id="UP001361239"/>
    </source>
</evidence>
<protein>
    <submittedName>
        <fullName evidence="2">N-acetyltransferase family protein</fullName>
    </submittedName>
</protein>
<comment type="caution">
    <text evidence="2">The sequence shown here is derived from an EMBL/GenBank/DDBJ whole genome shotgun (WGS) entry which is preliminary data.</text>
</comment>
<dbReference type="PANTHER" id="PTHR43072:SF8">
    <property type="entry name" value="ACYLTRANSFERASE FABY-RELATED"/>
    <property type="match status" value="1"/>
</dbReference>
<dbReference type="Proteomes" id="UP001361239">
    <property type="component" value="Unassembled WGS sequence"/>
</dbReference>
<organism evidence="2 3">
    <name type="scientific">Novosphingobium anseongense</name>
    <dbReference type="NCBI Taxonomy" id="3133436"/>
    <lineage>
        <taxon>Bacteria</taxon>
        <taxon>Pseudomonadati</taxon>
        <taxon>Pseudomonadota</taxon>
        <taxon>Alphaproteobacteria</taxon>
        <taxon>Sphingomonadales</taxon>
        <taxon>Sphingomonadaceae</taxon>
        <taxon>Novosphingobium</taxon>
    </lineage>
</organism>
<dbReference type="PROSITE" id="PS51186">
    <property type="entry name" value="GNAT"/>
    <property type="match status" value="1"/>
</dbReference>
<dbReference type="EMBL" id="JBBHJZ010000004">
    <property type="protein sequence ID" value="MEJ5978525.1"/>
    <property type="molecule type" value="Genomic_DNA"/>
</dbReference>
<dbReference type="InterPro" id="IPR016181">
    <property type="entry name" value="Acyl_CoA_acyltransferase"/>
</dbReference>
<evidence type="ECO:0000313" key="2">
    <source>
        <dbReference type="EMBL" id="MEJ5978525.1"/>
    </source>
</evidence>